<proteinExistence type="predicted"/>
<feature type="transmembrane region" description="Helical" evidence="1">
    <location>
        <begin position="108"/>
        <end position="129"/>
    </location>
</feature>
<accession>A0ABV3XBU9</accession>
<feature type="transmembrane region" description="Helical" evidence="1">
    <location>
        <begin position="12"/>
        <end position="36"/>
    </location>
</feature>
<evidence type="ECO:0000313" key="2">
    <source>
        <dbReference type="EMBL" id="MEX5718028.1"/>
    </source>
</evidence>
<keyword evidence="1" id="KW-0472">Membrane</keyword>
<reference evidence="2 3" key="1">
    <citation type="submission" date="2024-06" db="EMBL/GenBank/DDBJ databases">
        <title>Draft genome sequence of Geodermatophilus badlandi, a novel member of the Geodermatophilaceae isolated from badland sedimentary rocks in the Red desert, Wyoming, USA.</title>
        <authorList>
            <person name="Ben Tekaya S."/>
            <person name="Nouioui I."/>
            <person name="Flores G.M."/>
            <person name="Shaal M.N."/>
            <person name="Bredoire F."/>
            <person name="Basile F."/>
            <person name="Van Diepen L."/>
            <person name="Ward N.L."/>
        </authorList>
    </citation>
    <scope>NUCLEOTIDE SEQUENCE [LARGE SCALE GENOMIC DNA]</scope>
    <source>
        <strain evidence="2 3">WL48A</strain>
    </source>
</reference>
<comment type="caution">
    <text evidence="2">The sequence shown here is derived from an EMBL/GenBank/DDBJ whole genome shotgun (WGS) entry which is preliminary data.</text>
</comment>
<organism evidence="2 3">
    <name type="scientific">Geodermatophilus maliterrae</name>
    <dbReference type="NCBI Taxonomy" id="3162531"/>
    <lineage>
        <taxon>Bacteria</taxon>
        <taxon>Bacillati</taxon>
        <taxon>Actinomycetota</taxon>
        <taxon>Actinomycetes</taxon>
        <taxon>Geodermatophilales</taxon>
        <taxon>Geodermatophilaceae</taxon>
        <taxon>Geodermatophilus</taxon>
    </lineage>
</organism>
<feature type="transmembrane region" description="Helical" evidence="1">
    <location>
        <begin position="48"/>
        <end position="69"/>
    </location>
</feature>
<feature type="transmembrane region" description="Helical" evidence="1">
    <location>
        <begin position="76"/>
        <end position="96"/>
    </location>
</feature>
<dbReference type="RefSeq" id="WP_369204470.1">
    <property type="nucleotide sequence ID" value="NZ_JBFNXQ010000013.1"/>
</dbReference>
<keyword evidence="1" id="KW-1133">Transmembrane helix</keyword>
<evidence type="ECO:0000256" key="1">
    <source>
        <dbReference type="SAM" id="Phobius"/>
    </source>
</evidence>
<dbReference type="Proteomes" id="UP001560045">
    <property type="component" value="Unassembled WGS sequence"/>
</dbReference>
<evidence type="ECO:0000313" key="3">
    <source>
        <dbReference type="Proteomes" id="UP001560045"/>
    </source>
</evidence>
<name>A0ABV3XBU9_9ACTN</name>
<gene>
    <name evidence="2" type="ORF">ABQ292_06560</name>
</gene>
<keyword evidence="1" id="KW-0812">Transmembrane</keyword>
<sequence length="147" mass="15081">MTNRWEGAPRPARVAATAAVAVLAYGTAVHVAQLVLGGGDPYPALPGWLRAYFVSLTLLDPLAAVLLALRRRSGVVLAVAVLVSDAAANAWANYAVDPAVGVTAGRVGQAVVTLLAVALVAATPVLWRATSPPAVGGRRLSRGRGRR</sequence>
<dbReference type="EMBL" id="JBFNXQ010000013">
    <property type="protein sequence ID" value="MEX5718028.1"/>
    <property type="molecule type" value="Genomic_DNA"/>
</dbReference>
<protein>
    <submittedName>
        <fullName evidence="2">Uncharacterized protein</fullName>
    </submittedName>
</protein>
<keyword evidence="3" id="KW-1185">Reference proteome</keyword>